<name>A0AAW3MPA3_9BURK</name>
<reference evidence="1 2" key="1">
    <citation type="submission" date="2015-11" db="EMBL/GenBank/DDBJ databases">
        <title>Expanding the genomic diversity of Burkholderia species for the development of highly accurate diagnostics.</title>
        <authorList>
            <person name="Sahl J."/>
            <person name="Keim P."/>
            <person name="Wagner D."/>
        </authorList>
    </citation>
    <scope>NUCLEOTIDE SEQUENCE [LARGE SCALE GENOMIC DNA]</scope>
    <source>
        <strain evidence="1 2">MSMB1808WGS</strain>
    </source>
</reference>
<keyword evidence="2" id="KW-1185">Reference proteome</keyword>
<dbReference type="AlphaFoldDB" id="A0AAW3MPA3"/>
<dbReference type="RefSeq" id="WP_059956965.1">
    <property type="nucleotide sequence ID" value="NZ_LPBJ01000104.1"/>
</dbReference>
<sequence>MNATSTGAQEFTLAALAASCSADKAAIAQQLRDELRAAHTIIRNALGVMTFDQKLQWANANERDDAIGEGVTRANERQAVIDGGSPLALFLELRRADLIIANAWEIQSFHQHALWTTANLQDGAAARHPTRADVRKAVLDAAVVAPRALVGDARGPIADGIVGYIESLATPADSEQPALVAAAQPDAQVDARAEFKAAFTEWCERFPEISSLARLAAAWNAARAFGSQPAGETNVEHR</sequence>
<accession>A0AAW3MPA3</accession>
<proteinExistence type="predicted"/>
<organism evidence="1 2">
    <name type="scientific">Burkholderia ubonensis</name>
    <dbReference type="NCBI Taxonomy" id="101571"/>
    <lineage>
        <taxon>Bacteria</taxon>
        <taxon>Pseudomonadati</taxon>
        <taxon>Pseudomonadota</taxon>
        <taxon>Betaproteobacteria</taxon>
        <taxon>Burkholderiales</taxon>
        <taxon>Burkholderiaceae</taxon>
        <taxon>Burkholderia</taxon>
        <taxon>Burkholderia cepacia complex</taxon>
    </lineage>
</organism>
<dbReference type="EMBL" id="LPBJ01000104">
    <property type="protein sequence ID" value="KVP87661.1"/>
    <property type="molecule type" value="Genomic_DNA"/>
</dbReference>
<dbReference type="Proteomes" id="UP000056453">
    <property type="component" value="Unassembled WGS sequence"/>
</dbReference>
<evidence type="ECO:0000313" key="2">
    <source>
        <dbReference type="Proteomes" id="UP000056453"/>
    </source>
</evidence>
<protein>
    <submittedName>
        <fullName evidence="1">Uncharacterized protein</fullName>
    </submittedName>
</protein>
<evidence type="ECO:0000313" key="1">
    <source>
        <dbReference type="EMBL" id="KVP87661.1"/>
    </source>
</evidence>
<gene>
    <name evidence="1" type="ORF">WJ96_01460</name>
</gene>
<comment type="caution">
    <text evidence="1">The sequence shown here is derived from an EMBL/GenBank/DDBJ whole genome shotgun (WGS) entry which is preliminary data.</text>
</comment>